<organism evidence="3 4">
    <name type="scientific">Blautia faecis</name>
    <dbReference type="NCBI Taxonomy" id="871665"/>
    <lineage>
        <taxon>Bacteria</taxon>
        <taxon>Bacillati</taxon>
        <taxon>Bacillota</taxon>
        <taxon>Clostridia</taxon>
        <taxon>Lachnospirales</taxon>
        <taxon>Lachnospiraceae</taxon>
        <taxon>Blautia</taxon>
    </lineage>
</organism>
<dbReference type="InterPro" id="IPR043128">
    <property type="entry name" value="Rev_trsase/Diguanyl_cyclase"/>
</dbReference>
<dbReference type="Gene3D" id="3.30.450.20">
    <property type="entry name" value="PAS domain"/>
    <property type="match status" value="1"/>
</dbReference>
<dbReference type="InterPro" id="IPR035965">
    <property type="entry name" value="PAS-like_dom_sf"/>
</dbReference>
<dbReference type="EMBL" id="JAAITS010000014">
    <property type="protein sequence ID" value="NSG85118.1"/>
    <property type="molecule type" value="Genomic_DNA"/>
</dbReference>
<dbReference type="RefSeq" id="WP_173769589.1">
    <property type="nucleotide sequence ID" value="NZ_JAAITS010000014.1"/>
</dbReference>
<dbReference type="CDD" id="cd00130">
    <property type="entry name" value="PAS"/>
    <property type="match status" value="1"/>
</dbReference>
<dbReference type="Pfam" id="PF08447">
    <property type="entry name" value="PAS_3"/>
    <property type="match status" value="1"/>
</dbReference>
<evidence type="ECO:0000259" key="1">
    <source>
        <dbReference type="PROSITE" id="PS50883"/>
    </source>
</evidence>
<dbReference type="InterPro" id="IPR035919">
    <property type="entry name" value="EAL_sf"/>
</dbReference>
<dbReference type="InterPro" id="IPR029787">
    <property type="entry name" value="Nucleotide_cyclase"/>
</dbReference>
<dbReference type="Gene3D" id="3.20.20.450">
    <property type="entry name" value="EAL domain"/>
    <property type="match status" value="1"/>
</dbReference>
<sequence length="560" mass="64352">MIDISNLDSHIFDALSQTSDNMYIYIADLERDFSRWSKPSVDYFNLPGEFIENTAKEWVQHIHPADQHIFLEDIGRIFEGKSNRHNCEYRALNKYGKYVWVRCQGIVERNADGSLGLFVGTMMNLGVNAKFDQPTGLYTFHELKKQLPSFISHGMEGAVLLFDVDRLQRINDILGYLVGDEVLQRLGQKCQSLEGVIFYRGPGGKFYCITTEKSENALERIYQEMQKFSVEVPREMNLEIQLTISCGVAFFPQDAEDFETLHANVEYALEQAKKVGRGSIAQFSGQMHRKTVEKFRLQEVLRESVANNCRGFALVYQPLVNGETQEVYGAETLMRFYLPDGTLVSPMEFIPILEEDGTIRQVGEWLLNEALAQAALWRMENPDFVISVNVSYIQILQEGFREMVTRIVEKSGTPEKQLILELTESCKVSDPNGLRDDFEYFKNMGINMALDDFGTEYSSIALLRKLKPQWIKIDHTFVRSIQDDEMDQAILEYIMNLSKQTRIKVCVEGVENEEILSVVQTYKPELLQGYYYSKPCPAEEFSKKYFNGKDKTGSYGCLKK</sequence>
<proteinExistence type="predicted"/>
<dbReference type="SMART" id="SM00052">
    <property type="entry name" value="EAL"/>
    <property type="match status" value="1"/>
</dbReference>
<dbReference type="InterPro" id="IPR013655">
    <property type="entry name" value="PAS_fold_3"/>
</dbReference>
<dbReference type="InterPro" id="IPR000014">
    <property type="entry name" value="PAS"/>
</dbReference>
<dbReference type="Proteomes" id="UP001644719">
    <property type="component" value="Unassembled WGS sequence"/>
</dbReference>
<dbReference type="SUPFAM" id="SSF141868">
    <property type="entry name" value="EAL domain-like"/>
    <property type="match status" value="1"/>
</dbReference>
<dbReference type="InterPro" id="IPR001633">
    <property type="entry name" value="EAL_dom"/>
</dbReference>
<dbReference type="CDD" id="cd01948">
    <property type="entry name" value="EAL"/>
    <property type="match status" value="1"/>
</dbReference>
<feature type="domain" description="GGDEF" evidence="2">
    <location>
        <begin position="155"/>
        <end position="285"/>
    </location>
</feature>
<accession>A0ABX2H7E2</accession>
<dbReference type="InterPro" id="IPR000160">
    <property type="entry name" value="GGDEF_dom"/>
</dbReference>
<dbReference type="Gene3D" id="3.30.70.270">
    <property type="match status" value="1"/>
</dbReference>
<comment type="caution">
    <text evidence="3">The sequence shown here is derived from an EMBL/GenBank/DDBJ whole genome shotgun (WGS) entry which is preliminary data.</text>
</comment>
<dbReference type="InterPro" id="IPR050706">
    <property type="entry name" value="Cyclic-di-GMP_PDE-like"/>
</dbReference>
<dbReference type="PANTHER" id="PTHR33121:SF70">
    <property type="entry name" value="SIGNALING PROTEIN YKOW"/>
    <property type="match status" value="1"/>
</dbReference>
<evidence type="ECO:0000313" key="4">
    <source>
        <dbReference type="Proteomes" id="UP001644719"/>
    </source>
</evidence>
<keyword evidence="4" id="KW-1185">Reference proteome</keyword>
<dbReference type="PROSITE" id="PS50883">
    <property type="entry name" value="EAL"/>
    <property type="match status" value="1"/>
</dbReference>
<dbReference type="NCBIfam" id="TIGR00254">
    <property type="entry name" value="GGDEF"/>
    <property type="match status" value="1"/>
</dbReference>
<dbReference type="SUPFAM" id="SSF55073">
    <property type="entry name" value="Nucleotide cyclase"/>
    <property type="match status" value="1"/>
</dbReference>
<dbReference type="SMART" id="SM00267">
    <property type="entry name" value="GGDEF"/>
    <property type="match status" value="1"/>
</dbReference>
<feature type="domain" description="EAL" evidence="1">
    <location>
        <begin position="294"/>
        <end position="549"/>
    </location>
</feature>
<dbReference type="PANTHER" id="PTHR33121">
    <property type="entry name" value="CYCLIC DI-GMP PHOSPHODIESTERASE PDEF"/>
    <property type="match status" value="1"/>
</dbReference>
<dbReference type="PROSITE" id="PS50887">
    <property type="entry name" value="GGDEF"/>
    <property type="match status" value="1"/>
</dbReference>
<evidence type="ECO:0000313" key="3">
    <source>
        <dbReference type="EMBL" id="NSG85118.1"/>
    </source>
</evidence>
<dbReference type="Pfam" id="PF00563">
    <property type="entry name" value="EAL"/>
    <property type="match status" value="1"/>
</dbReference>
<dbReference type="Pfam" id="PF00990">
    <property type="entry name" value="GGDEF"/>
    <property type="match status" value="1"/>
</dbReference>
<dbReference type="SUPFAM" id="SSF55785">
    <property type="entry name" value="PYP-like sensor domain (PAS domain)"/>
    <property type="match status" value="1"/>
</dbReference>
<protein>
    <submittedName>
        <fullName evidence="3">EAL domain-containing protein</fullName>
    </submittedName>
</protein>
<reference evidence="3 4" key="1">
    <citation type="journal article" date="2020" name="Cell Host Microbe">
        <title>Functional and Genomic Variation between Human-Derived Isolates of Lachnospiraceae Reveals Inter- and Intra-Species Diversity.</title>
        <authorList>
            <person name="Sorbara M.T."/>
            <person name="Littmann E.R."/>
            <person name="Fontana E."/>
            <person name="Moody T.U."/>
            <person name="Kohout C.E."/>
            <person name="Gjonbalaj M."/>
            <person name="Eaton V."/>
            <person name="Seok R."/>
            <person name="Leiner I.M."/>
            <person name="Pamer E.G."/>
        </authorList>
    </citation>
    <scope>NUCLEOTIDE SEQUENCE [LARGE SCALE GENOMIC DNA]</scope>
    <source>
        <strain evidence="3 4">MSK.17.74</strain>
    </source>
</reference>
<dbReference type="CDD" id="cd01949">
    <property type="entry name" value="GGDEF"/>
    <property type="match status" value="1"/>
</dbReference>
<evidence type="ECO:0000259" key="2">
    <source>
        <dbReference type="PROSITE" id="PS50887"/>
    </source>
</evidence>
<name>A0ABX2H7E2_9FIRM</name>
<gene>
    <name evidence="3" type="ORF">G5B17_06650</name>
</gene>